<sequence length="114" mass="12344">MLRHLRFLTALFLIFSLPLTGMAGFEAPAEPCPMQSQGMGQMAGMEQDCCQDSGKMTEHGKKTCKTGQECKTSSLLQVSVLKSPHHPIAPKTPSVYNGLVLSQAPADLWRPPCA</sequence>
<evidence type="ECO:0000313" key="2">
    <source>
        <dbReference type="EMBL" id="QIE91338.1"/>
    </source>
</evidence>
<proteinExistence type="predicted"/>
<feature type="signal peptide" evidence="1">
    <location>
        <begin position="1"/>
        <end position="23"/>
    </location>
</feature>
<keyword evidence="2" id="KW-0614">Plasmid</keyword>
<reference evidence="2 3" key="1">
    <citation type="submission" date="2020-02" db="EMBL/GenBank/DDBJ databases">
        <title>Integrative conjugative elements (ICEs) and plasmids drive adaptation of Pseudomonas nitroreducens strain HBP1 to wastewater environment.</title>
        <authorList>
            <person name="Sentchilo V."/>
            <person name="Carraro N."/>
            <person name="Bertelli C."/>
            <person name="van der Meer J.R."/>
        </authorList>
    </citation>
    <scope>NUCLEOTIDE SEQUENCE [LARGE SCALE GENOMIC DNA]</scope>
    <source>
        <strain evidence="2 3">HBP1</strain>
        <plasmid evidence="3">ppnihbp1_1</plasmid>
    </source>
</reference>
<dbReference type="Proteomes" id="UP000501063">
    <property type="component" value="Plasmid pPniHBP1_1"/>
</dbReference>
<keyword evidence="1" id="KW-0732">Signal</keyword>
<evidence type="ECO:0000313" key="3">
    <source>
        <dbReference type="Proteomes" id="UP000501063"/>
    </source>
</evidence>
<geneLocation type="plasmid" evidence="3">
    <name>ppnihbp1_1</name>
</geneLocation>
<dbReference type="EMBL" id="CP049142">
    <property type="protein sequence ID" value="QIE91338.1"/>
    <property type="molecule type" value="Genomic_DNA"/>
</dbReference>
<accession>A0A6G6J7K7</accession>
<protein>
    <submittedName>
        <fullName evidence="2">Uncharacterized protein</fullName>
    </submittedName>
</protein>
<organism evidence="2 3">
    <name type="scientific">Pseudomonas nitroreducens</name>
    <dbReference type="NCBI Taxonomy" id="46680"/>
    <lineage>
        <taxon>Bacteria</taxon>
        <taxon>Pseudomonadati</taxon>
        <taxon>Pseudomonadota</taxon>
        <taxon>Gammaproteobacteria</taxon>
        <taxon>Pseudomonadales</taxon>
        <taxon>Pseudomonadaceae</taxon>
        <taxon>Pseudomonas</taxon>
    </lineage>
</organism>
<dbReference type="AlphaFoldDB" id="A0A6G6J7K7"/>
<evidence type="ECO:0000256" key="1">
    <source>
        <dbReference type="SAM" id="SignalP"/>
    </source>
</evidence>
<gene>
    <name evidence="2" type="ORF">G5B91_33855</name>
</gene>
<feature type="chain" id="PRO_5026172575" evidence="1">
    <location>
        <begin position="24"/>
        <end position="114"/>
    </location>
</feature>
<name>A0A6G6J7K7_PSENT</name>
<dbReference type="KEGG" id="pnt:G5B91_33855"/>